<proteinExistence type="predicted"/>
<evidence type="ECO:0000313" key="2">
    <source>
        <dbReference type="EMBL" id="CAL6020461.1"/>
    </source>
</evidence>
<gene>
    <name evidence="2" type="ORF">HINF_LOCUS27482</name>
    <name evidence="1" type="ORF">HINF_LOCUS51337</name>
</gene>
<dbReference type="EMBL" id="CAXDID020000085">
    <property type="protein sequence ID" value="CAL6020461.1"/>
    <property type="molecule type" value="Genomic_DNA"/>
</dbReference>
<name>A0AA86QZT9_9EUKA</name>
<dbReference type="Proteomes" id="UP001642409">
    <property type="component" value="Unassembled WGS sequence"/>
</dbReference>
<reference evidence="1" key="1">
    <citation type="submission" date="2023-06" db="EMBL/GenBank/DDBJ databases">
        <authorList>
            <person name="Kurt Z."/>
        </authorList>
    </citation>
    <scope>NUCLEOTIDE SEQUENCE</scope>
</reference>
<evidence type="ECO:0000313" key="1">
    <source>
        <dbReference type="EMBL" id="CAI9963692.1"/>
    </source>
</evidence>
<protein>
    <submittedName>
        <fullName evidence="2">Hypothetical_protein</fullName>
    </submittedName>
</protein>
<evidence type="ECO:0000313" key="3">
    <source>
        <dbReference type="Proteomes" id="UP001642409"/>
    </source>
</evidence>
<reference evidence="2 3" key="2">
    <citation type="submission" date="2024-07" db="EMBL/GenBank/DDBJ databases">
        <authorList>
            <person name="Akdeniz Z."/>
        </authorList>
    </citation>
    <scope>NUCLEOTIDE SEQUENCE [LARGE SCALE GENOMIC DNA]</scope>
</reference>
<accession>A0AA86QZT9</accession>
<dbReference type="AlphaFoldDB" id="A0AA86QZT9"/>
<organism evidence="1">
    <name type="scientific">Hexamita inflata</name>
    <dbReference type="NCBI Taxonomy" id="28002"/>
    <lineage>
        <taxon>Eukaryota</taxon>
        <taxon>Metamonada</taxon>
        <taxon>Diplomonadida</taxon>
        <taxon>Hexamitidae</taxon>
        <taxon>Hexamitinae</taxon>
        <taxon>Hexamita</taxon>
    </lineage>
</organism>
<keyword evidence="3" id="KW-1185">Reference proteome</keyword>
<dbReference type="EMBL" id="CATOUU010000969">
    <property type="protein sequence ID" value="CAI9963692.1"/>
    <property type="molecule type" value="Genomic_DNA"/>
</dbReference>
<sequence>MQVRVNLGLPKILSQLNLNVNLSTTNFEHCKLKLCSDPSRQSESDSASLEIQCDNSTQEFKIIDRQTQIKLNLKEKIKFCTVLLDHLNKLDSCCQNQDENIQRLGRNVQKLEYYMNIALLK</sequence>
<comment type="caution">
    <text evidence="1">The sequence shown here is derived from an EMBL/GenBank/DDBJ whole genome shotgun (WGS) entry which is preliminary data.</text>
</comment>